<evidence type="ECO:0000313" key="1">
    <source>
        <dbReference type="EMBL" id="KKM97578.1"/>
    </source>
</evidence>
<reference evidence="1" key="1">
    <citation type="journal article" date="2015" name="Nature">
        <title>Complex archaea that bridge the gap between prokaryotes and eukaryotes.</title>
        <authorList>
            <person name="Spang A."/>
            <person name="Saw J.H."/>
            <person name="Jorgensen S.L."/>
            <person name="Zaremba-Niedzwiedzka K."/>
            <person name="Martijn J."/>
            <person name="Lind A.E."/>
            <person name="van Eijk R."/>
            <person name="Schleper C."/>
            <person name="Guy L."/>
            <person name="Ettema T.J."/>
        </authorList>
    </citation>
    <scope>NUCLEOTIDE SEQUENCE</scope>
</reference>
<accession>A0A0F9LVY9</accession>
<sequence length="55" mass="5982">MSDVEFRPSQAVTILAGQHKGEPGLVWAVVGDKIEVLTLEGDYHVYSPAELEEAV</sequence>
<evidence type="ECO:0008006" key="2">
    <source>
        <dbReference type="Google" id="ProtNLM"/>
    </source>
</evidence>
<organism evidence="1">
    <name type="scientific">marine sediment metagenome</name>
    <dbReference type="NCBI Taxonomy" id="412755"/>
    <lineage>
        <taxon>unclassified sequences</taxon>
        <taxon>metagenomes</taxon>
        <taxon>ecological metagenomes</taxon>
    </lineage>
</organism>
<gene>
    <name evidence="1" type="ORF">LCGC14_1166660</name>
</gene>
<comment type="caution">
    <text evidence="1">The sequence shown here is derived from an EMBL/GenBank/DDBJ whole genome shotgun (WGS) entry which is preliminary data.</text>
</comment>
<protein>
    <recommendedName>
        <fullName evidence="2">KOW domain-containing protein</fullName>
    </recommendedName>
</protein>
<dbReference type="EMBL" id="LAZR01005731">
    <property type="protein sequence ID" value="KKM97578.1"/>
    <property type="molecule type" value="Genomic_DNA"/>
</dbReference>
<name>A0A0F9LVY9_9ZZZZ</name>
<dbReference type="AlphaFoldDB" id="A0A0F9LVY9"/>
<proteinExistence type="predicted"/>